<evidence type="ECO:0008006" key="4">
    <source>
        <dbReference type="Google" id="ProtNLM"/>
    </source>
</evidence>
<evidence type="ECO:0000313" key="3">
    <source>
        <dbReference type="Proteomes" id="UP000288215"/>
    </source>
</evidence>
<proteinExistence type="predicted"/>
<organism evidence="2 3">
    <name type="scientific">Methanosuratincola subterraneus</name>
    <dbReference type="NCBI Taxonomy" id="2593994"/>
    <lineage>
        <taxon>Archaea</taxon>
        <taxon>Thermoproteota</taxon>
        <taxon>Methanosuratincolia</taxon>
        <taxon>Candidatus Methanomethylicales</taxon>
        <taxon>Candidatus Methanomethylicaceae</taxon>
        <taxon>Candidatus Methanosuratincola (ex Vanwonterghem et al. 2016)</taxon>
    </lineage>
</organism>
<gene>
    <name evidence="2" type="ORF">Metus_0564</name>
</gene>
<feature type="transmembrane region" description="Helical" evidence="1">
    <location>
        <begin position="119"/>
        <end position="138"/>
    </location>
</feature>
<sequence length="146" mass="16628">MDDKEKVRSELKGTTLRVYWALLKHGEDGAGPRDIMRELGLSSPSVAAYHIEKLRSLGLVEKTEDGTYAPKKNVDVEVVSDFVNVLGMMLPRFFFYSVLFTTMLITFLVVYPLRPDPQTVIALVFGLTAAIIFWVETLRVMRRKPF</sequence>
<protein>
    <recommendedName>
        <fullName evidence="4">ArsR family transcriptional regulator</fullName>
    </recommendedName>
</protein>
<name>A0A3S3TSN1_METS7</name>
<accession>A0A3S3TSN1</accession>
<evidence type="ECO:0000256" key="1">
    <source>
        <dbReference type="SAM" id="Phobius"/>
    </source>
</evidence>
<dbReference type="InterPro" id="IPR011991">
    <property type="entry name" value="ArsR-like_HTH"/>
</dbReference>
<feature type="transmembrane region" description="Helical" evidence="1">
    <location>
        <begin position="93"/>
        <end position="113"/>
    </location>
</feature>
<dbReference type="InterPro" id="IPR036388">
    <property type="entry name" value="WH-like_DNA-bd_sf"/>
</dbReference>
<dbReference type="SUPFAM" id="SSF46785">
    <property type="entry name" value="Winged helix' DNA-binding domain"/>
    <property type="match status" value="1"/>
</dbReference>
<dbReference type="Pfam" id="PF12840">
    <property type="entry name" value="HTH_20"/>
    <property type="match status" value="1"/>
</dbReference>
<keyword evidence="1" id="KW-0812">Transmembrane</keyword>
<keyword evidence="1" id="KW-0472">Membrane</keyword>
<dbReference type="CDD" id="cd00090">
    <property type="entry name" value="HTH_ARSR"/>
    <property type="match status" value="1"/>
</dbReference>
<comment type="caution">
    <text evidence="2">The sequence shown here is derived from an EMBL/GenBank/DDBJ whole genome shotgun (WGS) entry which is preliminary data.</text>
</comment>
<dbReference type="AlphaFoldDB" id="A0A3S3TSN1"/>
<evidence type="ECO:0000313" key="2">
    <source>
        <dbReference type="EMBL" id="RWX73785.1"/>
    </source>
</evidence>
<dbReference type="Proteomes" id="UP000288215">
    <property type="component" value="Unassembled WGS sequence"/>
</dbReference>
<reference evidence="2 3" key="1">
    <citation type="submission" date="2018-12" db="EMBL/GenBank/DDBJ databases">
        <title>The complete genome of the methanogenic archaea of the candidate phylum Verstraetearchaeota, obtained from the metagenome of underground thermal water.</title>
        <authorList>
            <person name="Kadnikov V.V."/>
            <person name="Mardanov A.V."/>
            <person name="Beletsky A.V."/>
            <person name="Karnachuk O.V."/>
            <person name="Ravin N.V."/>
        </authorList>
    </citation>
    <scope>NUCLEOTIDE SEQUENCE [LARGE SCALE GENOMIC DNA]</scope>
    <source>
        <strain evidence="2">Ch88</strain>
    </source>
</reference>
<keyword evidence="1" id="KW-1133">Transmembrane helix</keyword>
<dbReference type="Gene3D" id="1.10.10.10">
    <property type="entry name" value="Winged helix-like DNA-binding domain superfamily/Winged helix DNA-binding domain"/>
    <property type="match status" value="1"/>
</dbReference>
<dbReference type="InterPro" id="IPR036390">
    <property type="entry name" value="WH_DNA-bd_sf"/>
</dbReference>
<dbReference type="EMBL" id="RXGA01000002">
    <property type="protein sequence ID" value="RWX73785.1"/>
    <property type="molecule type" value="Genomic_DNA"/>
</dbReference>